<evidence type="ECO:0000256" key="1">
    <source>
        <dbReference type="SAM" id="SignalP"/>
    </source>
</evidence>
<evidence type="ECO:0000313" key="3">
    <source>
        <dbReference type="Proteomes" id="UP001500929"/>
    </source>
</evidence>
<protein>
    <recommendedName>
        <fullName evidence="4">Lipoprotein</fullName>
    </recommendedName>
</protein>
<keyword evidence="3" id="KW-1185">Reference proteome</keyword>
<reference evidence="2 3" key="1">
    <citation type="journal article" date="2019" name="Int. J. Syst. Evol. Microbiol.">
        <title>The Global Catalogue of Microorganisms (GCM) 10K type strain sequencing project: providing services to taxonomists for standard genome sequencing and annotation.</title>
        <authorList>
            <consortium name="The Broad Institute Genomics Platform"/>
            <consortium name="The Broad Institute Genome Sequencing Center for Infectious Disease"/>
            <person name="Wu L."/>
            <person name="Ma J."/>
        </authorList>
    </citation>
    <scope>NUCLEOTIDE SEQUENCE [LARGE SCALE GENOMIC DNA]</scope>
    <source>
        <strain evidence="2 3">JCM 16117</strain>
    </source>
</reference>
<comment type="caution">
    <text evidence="2">The sequence shown here is derived from an EMBL/GenBank/DDBJ whole genome shotgun (WGS) entry which is preliminary data.</text>
</comment>
<dbReference type="RefSeq" id="WP_259478406.1">
    <property type="nucleotide sequence ID" value="NZ_BAAAQY010000002.1"/>
</dbReference>
<sequence length="163" mass="16554">MSYRHISAVLLAAGFAGLLSGCTAPGGAGAEHGTDEESCSALVTTTALTEMEEAGSAFDPDWPPADDDLARVYDAVRSAGGWSCRWGDGGSAATYVYAPLTPAQAAAMPEILDSSGFLGTGTGDETPFVPADGSARLFILTGDALYGVAGTAGLDRLLPYADR</sequence>
<keyword evidence="1" id="KW-0732">Signal</keyword>
<feature type="chain" id="PRO_5045430474" description="Lipoprotein" evidence="1">
    <location>
        <begin position="22"/>
        <end position="163"/>
    </location>
</feature>
<evidence type="ECO:0008006" key="4">
    <source>
        <dbReference type="Google" id="ProtNLM"/>
    </source>
</evidence>
<accession>A0ABN3D9R1</accession>
<gene>
    <name evidence="2" type="ORF">GCM10009851_06480</name>
</gene>
<evidence type="ECO:0000313" key="2">
    <source>
        <dbReference type="EMBL" id="GAA2225418.1"/>
    </source>
</evidence>
<name>A0ABN3D9R1_9MICO</name>
<dbReference type="EMBL" id="BAAAQY010000002">
    <property type="protein sequence ID" value="GAA2225418.1"/>
    <property type="molecule type" value="Genomic_DNA"/>
</dbReference>
<dbReference type="Proteomes" id="UP001500929">
    <property type="component" value="Unassembled WGS sequence"/>
</dbReference>
<dbReference type="PROSITE" id="PS51257">
    <property type="entry name" value="PROKAR_LIPOPROTEIN"/>
    <property type="match status" value="1"/>
</dbReference>
<feature type="signal peptide" evidence="1">
    <location>
        <begin position="1"/>
        <end position="21"/>
    </location>
</feature>
<organism evidence="2 3">
    <name type="scientific">Herbiconiux moechotypicola</name>
    <dbReference type="NCBI Taxonomy" id="637393"/>
    <lineage>
        <taxon>Bacteria</taxon>
        <taxon>Bacillati</taxon>
        <taxon>Actinomycetota</taxon>
        <taxon>Actinomycetes</taxon>
        <taxon>Micrococcales</taxon>
        <taxon>Microbacteriaceae</taxon>
        <taxon>Herbiconiux</taxon>
    </lineage>
</organism>
<proteinExistence type="predicted"/>